<dbReference type="InterPro" id="IPR001771">
    <property type="entry name" value="GPCR_2_VIP_rcpt_1"/>
</dbReference>
<evidence type="ECO:0000259" key="7">
    <source>
        <dbReference type="PROSITE" id="PS50261"/>
    </source>
</evidence>
<feature type="non-terminal residue" evidence="8">
    <location>
        <position position="1"/>
    </location>
</feature>
<keyword evidence="3 6" id="KW-1133">Transmembrane helix</keyword>
<evidence type="ECO:0000313" key="9">
    <source>
        <dbReference type="Proteomes" id="UP000287033"/>
    </source>
</evidence>
<dbReference type="GO" id="GO:0004999">
    <property type="term" value="F:vasoactive intestinal polypeptide receptor activity"/>
    <property type="evidence" value="ECO:0007669"/>
    <property type="project" value="InterPro"/>
</dbReference>
<dbReference type="SUPFAM" id="SSF81321">
    <property type="entry name" value="Family A G protein-coupled receptor-like"/>
    <property type="match status" value="1"/>
</dbReference>
<feature type="transmembrane region" description="Helical" evidence="6">
    <location>
        <begin position="93"/>
        <end position="113"/>
    </location>
</feature>
<dbReference type="PROSITE" id="PS50261">
    <property type="entry name" value="G_PROTEIN_RECEP_F2_4"/>
    <property type="match status" value="1"/>
</dbReference>
<dbReference type="AlphaFoldDB" id="A0A401SQ09"/>
<name>A0A401SQ09_CHIPU</name>
<dbReference type="Gene3D" id="1.20.1070.10">
    <property type="entry name" value="Rhodopsin 7-helix transmembrane proteins"/>
    <property type="match status" value="1"/>
</dbReference>
<feature type="transmembrane region" description="Helical" evidence="6">
    <location>
        <begin position="133"/>
        <end position="157"/>
    </location>
</feature>
<feature type="transmembrane region" description="Helical" evidence="6">
    <location>
        <begin position="204"/>
        <end position="229"/>
    </location>
</feature>
<feature type="transmembrane region" description="Helical" evidence="6">
    <location>
        <begin position="21"/>
        <end position="40"/>
    </location>
</feature>
<dbReference type="InterPro" id="IPR050332">
    <property type="entry name" value="GPCR_2"/>
</dbReference>
<gene>
    <name evidence="8" type="ORF">chiPu_0010955</name>
</gene>
<dbReference type="InterPro" id="IPR017983">
    <property type="entry name" value="GPCR_2_secretin-like_CS"/>
</dbReference>
<keyword evidence="5" id="KW-1015">Disulfide bond</keyword>
<evidence type="ECO:0000256" key="3">
    <source>
        <dbReference type="ARBA" id="ARBA00022989"/>
    </source>
</evidence>
<evidence type="ECO:0000256" key="4">
    <source>
        <dbReference type="ARBA" id="ARBA00023136"/>
    </source>
</evidence>
<dbReference type="EMBL" id="BEZZ01000439">
    <property type="protein sequence ID" value="GCC32494.1"/>
    <property type="molecule type" value="Genomic_DNA"/>
</dbReference>
<feature type="domain" description="G-protein coupled receptors family 2 profile 2" evidence="7">
    <location>
        <begin position="1"/>
        <end position="230"/>
    </location>
</feature>
<reference evidence="8 9" key="1">
    <citation type="journal article" date="2018" name="Nat. Ecol. Evol.">
        <title>Shark genomes provide insights into elasmobranch evolution and the origin of vertebrates.</title>
        <authorList>
            <person name="Hara Y"/>
            <person name="Yamaguchi K"/>
            <person name="Onimaru K"/>
            <person name="Kadota M"/>
            <person name="Koyanagi M"/>
            <person name="Keeley SD"/>
            <person name="Tatsumi K"/>
            <person name="Tanaka K"/>
            <person name="Motone F"/>
            <person name="Kageyama Y"/>
            <person name="Nozu R"/>
            <person name="Adachi N"/>
            <person name="Nishimura O"/>
            <person name="Nakagawa R"/>
            <person name="Tanegashima C"/>
            <person name="Kiyatake I"/>
            <person name="Matsumoto R"/>
            <person name="Murakumo K"/>
            <person name="Nishida K"/>
            <person name="Terakita A"/>
            <person name="Kuratani S"/>
            <person name="Sato K"/>
            <person name="Hyodo S Kuraku.S."/>
        </authorList>
    </citation>
    <scope>NUCLEOTIDE SEQUENCE [LARGE SCALE GENOMIC DNA]</scope>
</reference>
<proteinExistence type="predicted"/>
<evidence type="ECO:0000256" key="1">
    <source>
        <dbReference type="ARBA" id="ARBA00004141"/>
    </source>
</evidence>
<dbReference type="PRINTS" id="PR00249">
    <property type="entry name" value="GPCRSECRETIN"/>
</dbReference>
<evidence type="ECO:0000256" key="2">
    <source>
        <dbReference type="ARBA" id="ARBA00022692"/>
    </source>
</evidence>
<organism evidence="8 9">
    <name type="scientific">Chiloscyllium punctatum</name>
    <name type="common">Brownbanded bambooshark</name>
    <name type="synonym">Hemiscyllium punctatum</name>
    <dbReference type="NCBI Taxonomy" id="137246"/>
    <lineage>
        <taxon>Eukaryota</taxon>
        <taxon>Metazoa</taxon>
        <taxon>Chordata</taxon>
        <taxon>Craniata</taxon>
        <taxon>Vertebrata</taxon>
        <taxon>Chondrichthyes</taxon>
        <taxon>Elasmobranchii</taxon>
        <taxon>Galeomorphii</taxon>
        <taxon>Galeoidea</taxon>
        <taxon>Orectolobiformes</taxon>
        <taxon>Hemiscylliidae</taxon>
        <taxon>Chiloscyllium</taxon>
    </lineage>
</organism>
<dbReference type="STRING" id="137246.A0A401SQ09"/>
<dbReference type="PANTHER" id="PTHR45620:SF24">
    <property type="entry name" value="VASOACTIVE INTESTINAL POLYPEPTIDE RECEPTOR 1"/>
    <property type="match status" value="1"/>
</dbReference>
<accession>A0A401SQ09</accession>
<dbReference type="GO" id="GO:0017046">
    <property type="term" value="F:peptide hormone binding"/>
    <property type="evidence" value="ECO:0007669"/>
    <property type="project" value="TreeGrafter"/>
</dbReference>
<dbReference type="PANTHER" id="PTHR45620">
    <property type="entry name" value="PDF RECEPTOR-LIKE PROTEIN-RELATED"/>
    <property type="match status" value="1"/>
</dbReference>
<feature type="transmembrane region" description="Helical" evidence="6">
    <location>
        <begin position="177"/>
        <end position="198"/>
    </location>
</feature>
<comment type="caution">
    <text evidence="8">The sequence shown here is derived from an EMBL/GenBank/DDBJ whole genome shotgun (WGS) entry which is preliminary data.</text>
</comment>
<dbReference type="GO" id="GO:0008528">
    <property type="term" value="F:G protein-coupled peptide receptor activity"/>
    <property type="evidence" value="ECO:0007669"/>
    <property type="project" value="TreeGrafter"/>
</dbReference>
<dbReference type="PROSITE" id="PS00650">
    <property type="entry name" value="G_PROTEIN_RECEP_F2_2"/>
    <property type="match status" value="1"/>
</dbReference>
<dbReference type="InterPro" id="IPR000832">
    <property type="entry name" value="GPCR_2_secretin-like"/>
</dbReference>
<feature type="transmembrane region" description="Helical" evidence="6">
    <location>
        <begin position="60"/>
        <end position="86"/>
    </location>
</feature>
<dbReference type="Pfam" id="PF00002">
    <property type="entry name" value="7tm_2"/>
    <property type="match status" value="1"/>
</dbReference>
<protein>
    <recommendedName>
        <fullName evidence="7">G-protein coupled receptors family 2 profile 2 domain-containing protein</fullName>
    </recommendedName>
</protein>
<sequence>LIILCLFRKLHCTRNYIHMNLFVSFIMRAIAVFVKDVVLFGTDLNQCTLSTPSCKAAIVFFQFSITANFFWLLAEGTYLYTLIVVFFNEREYFWWYIVMAWGAPLLITISWTLAMLHYDNIGCWDSIDSPYFWIIKAPVSLTILVNFILFISIIQILIQKVYSSDNRGSEYRQYLRLAKSTLLLIPLFGVNYIIFVFVPDHLNVYFRLVFDLVLGSFQGFIVAVLYCFLNGEVQMELGRKWRRWCTQWYLSADSRYCPPSMESHTTKEGTQLSMVSCYNSQIQAVNNDQADSTIA</sequence>
<dbReference type="GO" id="GO:0007188">
    <property type="term" value="P:adenylate cyclase-modulating G protein-coupled receptor signaling pathway"/>
    <property type="evidence" value="ECO:0007669"/>
    <property type="project" value="TreeGrafter"/>
</dbReference>
<evidence type="ECO:0000313" key="8">
    <source>
        <dbReference type="EMBL" id="GCC32494.1"/>
    </source>
</evidence>
<keyword evidence="9" id="KW-1185">Reference proteome</keyword>
<dbReference type="OMA" id="MERDECL"/>
<dbReference type="InterPro" id="IPR017981">
    <property type="entry name" value="GPCR_2-like_7TM"/>
</dbReference>
<keyword evidence="4 6" id="KW-0472">Membrane</keyword>
<dbReference type="OrthoDB" id="5967113at2759"/>
<comment type="subcellular location">
    <subcellularLocation>
        <location evidence="1">Membrane</location>
        <topology evidence="1">Multi-pass membrane protein</topology>
    </subcellularLocation>
</comment>
<dbReference type="GO" id="GO:0005886">
    <property type="term" value="C:plasma membrane"/>
    <property type="evidence" value="ECO:0007669"/>
    <property type="project" value="TreeGrafter"/>
</dbReference>
<dbReference type="GO" id="GO:0007166">
    <property type="term" value="P:cell surface receptor signaling pathway"/>
    <property type="evidence" value="ECO:0007669"/>
    <property type="project" value="InterPro"/>
</dbReference>
<keyword evidence="2 6" id="KW-0812">Transmembrane</keyword>
<dbReference type="PRINTS" id="PR01154">
    <property type="entry name" value="VIP1RECEPTOR"/>
</dbReference>
<dbReference type="Proteomes" id="UP000287033">
    <property type="component" value="Unassembled WGS sequence"/>
</dbReference>
<evidence type="ECO:0000256" key="6">
    <source>
        <dbReference type="SAM" id="Phobius"/>
    </source>
</evidence>
<evidence type="ECO:0000256" key="5">
    <source>
        <dbReference type="ARBA" id="ARBA00023157"/>
    </source>
</evidence>